<dbReference type="GO" id="GO:0005524">
    <property type="term" value="F:ATP binding"/>
    <property type="evidence" value="ECO:0007669"/>
    <property type="project" value="UniProtKB-UniRule"/>
</dbReference>
<evidence type="ECO:0000313" key="20">
    <source>
        <dbReference type="Proteomes" id="UP000494040"/>
    </source>
</evidence>
<dbReference type="InterPro" id="IPR018488">
    <property type="entry name" value="cNMP-bd_CS"/>
</dbReference>
<dbReference type="FunFam" id="2.60.120.10:FF:000064">
    <property type="entry name" value="cGMP-dependent protein kinase, isozyme"/>
    <property type="match status" value="1"/>
</dbReference>
<dbReference type="GO" id="GO:0005737">
    <property type="term" value="C:cytoplasm"/>
    <property type="evidence" value="ECO:0007669"/>
    <property type="project" value="UniProtKB-ARBA"/>
</dbReference>
<dbReference type="InterPro" id="IPR014710">
    <property type="entry name" value="RmlC-like_jellyroll"/>
</dbReference>
<evidence type="ECO:0000256" key="8">
    <source>
        <dbReference type="ARBA" id="ARBA00022840"/>
    </source>
</evidence>
<feature type="binding site" evidence="13">
    <location>
        <begin position="338"/>
        <end position="346"/>
    </location>
    <ligand>
        <name>ATP</name>
        <dbReference type="ChEBI" id="CHEBI:30616"/>
    </ligand>
</feature>
<dbReference type="Gene3D" id="2.60.120.10">
    <property type="entry name" value="Jelly Rolls"/>
    <property type="match status" value="2"/>
</dbReference>
<protein>
    <recommendedName>
        <fullName evidence="2">cGMP-dependent protein kinase</fullName>
        <ecNumber evidence="2">2.7.11.12</ecNumber>
    </recommendedName>
</protein>
<evidence type="ECO:0000256" key="12">
    <source>
        <dbReference type="PIRSR" id="PIRSR000559-1"/>
    </source>
</evidence>
<evidence type="ECO:0000256" key="15">
    <source>
        <dbReference type="SAM" id="MobiDB-lite"/>
    </source>
</evidence>
<dbReference type="GO" id="GO:0004692">
    <property type="term" value="F:cGMP-dependent protein kinase activity"/>
    <property type="evidence" value="ECO:0007669"/>
    <property type="project" value="UniProtKB-EC"/>
</dbReference>
<evidence type="ECO:0000256" key="10">
    <source>
        <dbReference type="ARBA" id="ARBA00047298"/>
    </source>
</evidence>
<dbReference type="AlphaFoldDB" id="A0A8I6TDL0"/>
<keyword evidence="5" id="KW-0808">Transferase</keyword>
<dbReference type="InterPro" id="IPR018490">
    <property type="entry name" value="cNMP-bd_dom_sf"/>
</dbReference>
<dbReference type="PROSITE" id="PS00888">
    <property type="entry name" value="CNMP_BINDING_1"/>
    <property type="match status" value="1"/>
</dbReference>
<keyword evidence="9" id="KW-0142">cGMP-binding</keyword>
<dbReference type="GeneID" id="106662224"/>
<evidence type="ECO:0000256" key="6">
    <source>
        <dbReference type="ARBA" id="ARBA00022741"/>
    </source>
</evidence>
<dbReference type="PROSITE" id="PS00889">
    <property type="entry name" value="CNMP_BINDING_2"/>
    <property type="match status" value="2"/>
</dbReference>
<evidence type="ECO:0000256" key="3">
    <source>
        <dbReference type="ARBA" id="ARBA00022527"/>
    </source>
</evidence>
<dbReference type="PROSITE" id="PS51285">
    <property type="entry name" value="AGC_KINASE_CTER"/>
    <property type="match status" value="1"/>
</dbReference>
<dbReference type="Pfam" id="PF00027">
    <property type="entry name" value="cNMP_binding"/>
    <property type="match status" value="2"/>
</dbReference>
<dbReference type="SUPFAM" id="SSF51206">
    <property type="entry name" value="cAMP-binding domain-like"/>
    <property type="match status" value="2"/>
</dbReference>
<dbReference type="Pfam" id="PF00069">
    <property type="entry name" value="Pkinase"/>
    <property type="match status" value="1"/>
</dbReference>
<comment type="catalytic activity">
    <reaction evidence="11">
        <text>L-seryl-[protein] + ATP = O-phospho-L-seryl-[protein] + ADP + H(+)</text>
        <dbReference type="Rhea" id="RHEA:17989"/>
        <dbReference type="Rhea" id="RHEA-COMP:9863"/>
        <dbReference type="Rhea" id="RHEA-COMP:11604"/>
        <dbReference type="ChEBI" id="CHEBI:15378"/>
        <dbReference type="ChEBI" id="CHEBI:29999"/>
        <dbReference type="ChEBI" id="CHEBI:30616"/>
        <dbReference type="ChEBI" id="CHEBI:83421"/>
        <dbReference type="ChEBI" id="CHEBI:456216"/>
        <dbReference type="EC" id="2.7.11.12"/>
    </reaction>
</comment>
<dbReference type="RefSeq" id="XP_014241610.1">
    <property type="nucleotide sequence ID" value="XM_014386124.2"/>
</dbReference>
<dbReference type="Gene3D" id="3.30.200.20">
    <property type="entry name" value="Phosphorylase Kinase, domain 1"/>
    <property type="match status" value="1"/>
</dbReference>
<feature type="domain" description="Cyclic nucleotide-binding" evidence="17">
    <location>
        <begin position="194"/>
        <end position="317"/>
    </location>
</feature>
<sequence length="643" mass="73371">MKVRSYPGRPVEAMGLSYEANWAGLRSPFKRLENSRDEPISVTSTVASSFEYVPRGKTVSFEDEEFSIPRPKLLVPVHTYGIRKRRTGMVLQSGRSGSGDNHPQKSQQSRTQNKSCPEGRVEASRENKYLRTLASGEVFGELAILYNCKRTATIKAASDCKLWAIERQCFQTIMMRTGLIRQTEYTDFLKSVPIFKNLPEETLIKISDVLEETYYNEGDYIIRQGARGDTFFIISKGQVKVTMKQPTSVEEKFIRTLTKGDFFGEKALQGDDLRTANIIADDPEGVSCLVIDRETFNQLISGLDEVRTRYKDELIDRKRLNEEFEGLRLSELRVLATLGVGGFGRVELVQIAHDPTRSFALKQMKKSQIVETRQQQHIMSEKEIMGEANSEFIVKLYKTFKDRKYLYMLMESCLGGELWTILRDKGFFDDHTTRFYTACVIEAFDYLHSRNIIYRDLKPENLLLDVSGYVKLVDFGFAKKLTHGRKTWTFCGTPEYVAPEVILNRGHDISADYWSLGVLMFELLTGTPPFTGADPMKTYNIILKGIDAIEFPRNITRNANVLIKKLCRDNPAERLGYQKGGISEIQKHKWFDGFNWEGLRSRTLTPPLAPKVRSVTDTSNFDDYPPDADGPPPDDITGWDADF</sequence>
<dbReference type="PROSITE" id="PS00108">
    <property type="entry name" value="PROTEIN_KINASE_ST"/>
    <property type="match status" value="1"/>
</dbReference>
<dbReference type="InterPro" id="IPR002374">
    <property type="entry name" value="cGMP_dep_kinase"/>
</dbReference>
<dbReference type="PRINTS" id="PR00104">
    <property type="entry name" value="CGMPKINASE"/>
</dbReference>
<feature type="domain" description="Cyclic nucleotide-binding" evidence="17">
    <location>
        <begin position="118"/>
        <end position="191"/>
    </location>
</feature>
<keyword evidence="20" id="KW-1185">Reference proteome</keyword>
<evidence type="ECO:0000256" key="1">
    <source>
        <dbReference type="ARBA" id="ARBA00006352"/>
    </source>
</evidence>
<dbReference type="CDD" id="cd05572">
    <property type="entry name" value="STKc_cGK"/>
    <property type="match status" value="1"/>
</dbReference>
<dbReference type="InterPro" id="IPR035014">
    <property type="entry name" value="STKc_cGK"/>
</dbReference>
<evidence type="ECO:0000256" key="11">
    <source>
        <dbReference type="ARBA" id="ARBA00047462"/>
    </source>
</evidence>
<feature type="compositionally biased region" description="Polar residues" evidence="15">
    <location>
        <begin position="93"/>
        <end position="115"/>
    </location>
</feature>
<feature type="active site" description="Proton acceptor" evidence="12">
    <location>
        <position position="456"/>
    </location>
</feature>
<feature type="binding site" evidence="13 14">
    <location>
        <position position="362"/>
    </location>
    <ligand>
        <name>ATP</name>
        <dbReference type="ChEBI" id="CHEBI:30616"/>
    </ligand>
</feature>
<dbReference type="InterPro" id="IPR000595">
    <property type="entry name" value="cNMP-bd_dom"/>
</dbReference>
<feature type="domain" description="Protein kinase" evidence="16">
    <location>
        <begin position="332"/>
        <end position="591"/>
    </location>
</feature>
<comment type="similarity">
    <text evidence="1">Belongs to the protein kinase superfamily. AGC Ser/Thr protein kinase family. cGMP subfamily.</text>
</comment>
<evidence type="ECO:0000259" key="17">
    <source>
        <dbReference type="PROSITE" id="PS50042"/>
    </source>
</evidence>
<dbReference type="PIRSF" id="PIRSF000559">
    <property type="entry name" value="cGMP-dep_kinase"/>
    <property type="match status" value="1"/>
</dbReference>
<name>A0A8I6TDL0_CIMLE</name>
<dbReference type="InterPro" id="IPR011009">
    <property type="entry name" value="Kinase-like_dom_sf"/>
</dbReference>
<dbReference type="Proteomes" id="UP000494040">
    <property type="component" value="Unassembled WGS sequence"/>
</dbReference>
<evidence type="ECO:0000256" key="4">
    <source>
        <dbReference type="ARBA" id="ARBA00022535"/>
    </source>
</evidence>
<dbReference type="InterPro" id="IPR008271">
    <property type="entry name" value="Ser/Thr_kinase_AS"/>
</dbReference>
<dbReference type="InterPro" id="IPR017441">
    <property type="entry name" value="Protein_kinase_ATP_BS"/>
</dbReference>
<comment type="catalytic activity">
    <reaction evidence="10">
        <text>L-threonyl-[protein] + ATP = O-phospho-L-threonyl-[protein] + ADP + H(+)</text>
        <dbReference type="Rhea" id="RHEA:46608"/>
        <dbReference type="Rhea" id="RHEA-COMP:11060"/>
        <dbReference type="Rhea" id="RHEA-COMP:11605"/>
        <dbReference type="ChEBI" id="CHEBI:15378"/>
        <dbReference type="ChEBI" id="CHEBI:30013"/>
        <dbReference type="ChEBI" id="CHEBI:30616"/>
        <dbReference type="ChEBI" id="CHEBI:61977"/>
        <dbReference type="ChEBI" id="CHEBI:456216"/>
        <dbReference type="EC" id="2.7.11.12"/>
    </reaction>
</comment>
<dbReference type="FunFam" id="1.10.510.10:FF:000096">
    <property type="entry name" value="cGMP-dependent protein kinase"/>
    <property type="match status" value="1"/>
</dbReference>
<dbReference type="InterPro" id="IPR000719">
    <property type="entry name" value="Prot_kinase_dom"/>
</dbReference>
<evidence type="ECO:0000256" key="7">
    <source>
        <dbReference type="ARBA" id="ARBA00022777"/>
    </source>
</evidence>
<dbReference type="SMART" id="SM00100">
    <property type="entry name" value="cNMP"/>
    <property type="match status" value="2"/>
</dbReference>
<feature type="region of interest" description="Disordered" evidence="15">
    <location>
        <begin position="609"/>
        <end position="643"/>
    </location>
</feature>
<proteinExistence type="inferred from homology"/>
<evidence type="ECO:0000256" key="5">
    <source>
        <dbReference type="ARBA" id="ARBA00022679"/>
    </source>
</evidence>
<dbReference type="Gene3D" id="1.10.510.10">
    <property type="entry name" value="Transferase(Phosphotransferase) domain 1"/>
    <property type="match status" value="1"/>
</dbReference>
<evidence type="ECO:0000256" key="14">
    <source>
        <dbReference type="PROSITE-ProRule" id="PRU10141"/>
    </source>
</evidence>
<dbReference type="PROSITE" id="PS50042">
    <property type="entry name" value="CNMP_BINDING_3"/>
    <property type="match status" value="2"/>
</dbReference>
<keyword evidence="3" id="KW-0723">Serine/threonine-protein kinase</keyword>
<evidence type="ECO:0000256" key="13">
    <source>
        <dbReference type="PIRSR" id="PIRSR000559-2"/>
    </source>
</evidence>
<dbReference type="GO" id="GO:0030553">
    <property type="term" value="F:cGMP binding"/>
    <property type="evidence" value="ECO:0007669"/>
    <property type="project" value="UniProtKB-KW"/>
</dbReference>
<reference evidence="19" key="1">
    <citation type="submission" date="2022-01" db="UniProtKB">
        <authorList>
            <consortium name="EnsemblMetazoa"/>
        </authorList>
    </citation>
    <scope>IDENTIFICATION</scope>
</reference>
<dbReference type="SMART" id="SM00133">
    <property type="entry name" value="S_TK_X"/>
    <property type="match status" value="1"/>
</dbReference>
<dbReference type="SUPFAM" id="SSF56112">
    <property type="entry name" value="Protein kinase-like (PK-like)"/>
    <property type="match status" value="1"/>
</dbReference>
<dbReference type="PROSITE" id="PS00107">
    <property type="entry name" value="PROTEIN_KINASE_ATP"/>
    <property type="match status" value="1"/>
</dbReference>
<evidence type="ECO:0000313" key="19">
    <source>
        <dbReference type="EnsemblMetazoa" id="XP_014241610.1"/>
    </source>
</evidence>
<dbReference type="OrthoDB" id="63267at2759"/>
<dbReference type="EC" id="2.7.11.12" evidence="2"/>
<dbReference type="PROSITE" id="PS50011">
    <property type="entry name" value="PROTEIN_KINASE_DOM"/>
    <property type="match status" value="1"/>
</dbReference>
<feature type="region of interest" description="Disordered" evidence="15">
    <location>
        <begin position="88"/>
        <end position="123"/>
    </location>
</feature>
<dbReference type="CDD" id="cd00038">
    <property type="entry name" value="CAP_ED"/>
    <property type="match status" value="2"/>
</dbReference>
<keyword evidence="8 13" id="KW-0067">ATP-binding</keyword>
<keyword evidence="6 13" id="KW-0547">Nucleotide-binding</keyword>
<dbReference type="InterPro" id="IPR000961">
    <property type="entry name" value="AGC-kinase_C"/>
</dbReference>
<evidence type="ECO:0000256" key="9">
    <source>
        <dbReference type="ARBA" id="ARBA00022992"/>
    </source>
</evidence>
<keyword evidence="4" id="KW-0140">cGMP</keyword>
<evidence type="ECO:0000259" key="18">
    <source>
        <dbReference type="PROSITE" id="PS51285"/>
    </source>
</evidence>
<dbReference type="EnsemblMetazoa" id="XM_014386124.2">
    <property type="protein sequence ID" value="XP_014241610.1"/>
    <property type="gene ID" value="LOC106662224"/>
</dbReference>
<dbReference type="OMA" id="ESCLADC"/>
<accession>A0A8I6TDL0</accession>
<organism evidence="19 20">
    <name type="scientific">Cimex lectularius</name>
    <name type="common">Bed bug</name>
    <name type="synonym">Acanthia lectularia</name>
    <dbReference type="NCBI Taxonomy" id="79782"/>
    <lineage>
        <taxon>Eukaryota</taxon>
        <taxon>Metazoa</taxon>
        <taxon>Ecdysozoa</taxon>
        <taxon>Arthropoda</taxon>
        <taxon>Hexapoda</taxon>
        <taxon>Insecta</taxon>
        <taxon>Pterygota</taxon>
        <taxon>Neoptera</taxon>
        <taxon>Paraneoptera</taxon>
        <taxon>Hemiptera</taxon>
        <taxon>Heteroptera</taxon>
        <taxon>Panheteroptera</taxon>
        <taxon>Cimicomorpha</taxon>
        <taxon>Cimicidae</taxon>
        <taxon>Cimex</taxon>
    </lineage>
</organism>
<keyword evidence="7" id="KW-0418">Kinase</keyword>
<evidence type="ECO:0000256" key="2">
    <source>
        <dbReference type="ARBA" id="ARBA00012428"/>
    </source>
</evidence>
<dbReference type="PANTHER" id="PTHR24353">
    <property type="entry name" value="CYCLIC NUCLEOTIDE-DEPENDENT PROTEIN KINASE"/>
    <property type="match status" value="1"/>
</dbReference>
<feature type="domain" description="AGC-kinase C-terminal" evidence="18">
    <location>
        <begin position="592"/>
        <end position="643"/>
    </location>
</feature>
<dbReference type="KEGG" id="clec:106662224"/>
<evidence type="ECO:0000259" key="16">
    <source>
        <dbReference type="PROSITE" id="PS50011"/>
    </source>
</evidence>
<dbReference type="SMART" id="SM00220">
    <property type="entry name" value="S_TKc"/>
    <property type="match status" value="1"/>
</dbReference>
<dbReference type="PANTHER" id="PTHR24353:SF111">
    <property type="match status" value="1"/>
</dbReference>